<sequence>MTNQSTIDKLIEMRMTSMADAFHNQLTDSRMQEVPFEDRIAMLVGIEYSNRKNNSLKRLIKNAGFDQPEAYLEDINYTSGRKLNREIIRRLGTCEYINEHHTIFITGATGSGKTYMACAFGMEACKQRYKTKYIRLPDLLIDLEMARSEGTYKKVLMKYANPILLIIDEWLLLKPKDSEQQDILELLHRRRKKSSTIFCSQYHQDGWYDQLGGDDSPLAEAILDRIKHESYKINIVASSPQGYTSMREIYGLNQDISE</sequence>
<dbReference type="AlphaFoldDB" id="A0A1G9W3V5"/>
<evidence type="ECO:0000256" key="2">
    <source>
        <dbReference type="ARBA" id="ARBA00022840"/>
    </source>
</evidence>
<dbReference type="Proteomes" id="UP000199309">
    <property type="component" value="Unassembled WGS sequence"/>
</dbReference>
<dbReference type="Gene3D" id="3.40.50.300">
    <property type="entry name" value="P-loop containing nucleotide triphosphate hydrolases"/>
    <property type="match status" value="1"/>
</dbReference>
<dbReference type="SUPFAM" id="SSF52540">
    <property type="entry name" value="P-loop containing nucleoside triphosphate hydrolases"/>
    <property type="match status" value="1"/>
</dbReference>
<feature type="domain" description="IstB-like ATP-binding" evidence="3">
    <location>
        <begin position="10"/>
        <end position="239"/>
    </location>
</feature>
<dbReference type="PANTHER" id="PTHR30050:SF4">
    <property type="entry name" value="ATP-BINDING PROTEIN RV3427C IN INSERTION SEQUENCE-RELATED"/>
    <property type="match status" value="1"/>
</dbReference>
<keyword evidence="2" id="KW-0067">ATP-binding</keyword>
<reference evidence="4 5" key="1">
    <citation type="submission" date="2016-10" db="EMBL/GenBank/DDBJ databases">
        <authorList>
            <person name="de Groot N.N."/>
        </authorList>
    </citation>
    <scope>NUCLEOTIDE SEQUENCE [LARGE SCALE GENOMIC DNA]</scope>
    <source>
        <strain evidence="4 5">DSM 16981</strain>
    </source>
</reference>
<dbReference type="CDD" id="cd00009">
    <property type="entry name" value="AAA"/>
    <property type="match status" value="1"/>
</dbReference>
<evidence type="ECO:0000256" key="1">
    <source>
        <dbReference type="ARBA" id="ARBA00022741"/>
    </source>
</evidence>
<dbReference type="GO" id="GO:0005524">
    <property type="term" value="F:ATP binding"/>
    <property type="evidence" value="ECO:0007669"/>
    <property type="project" value="UniProtKB-KW"/>
</dbReference>
<dbReference type="STRING" id="349095.SAMN05660299_01541"/>
<proteinExistence type="predicted"/>
<evidence type="ECO:0000313" key="5">
    <source>
        <dbReference type="Proteomes" id="UP000199309"/>
    </source>
</evidence>
<dbReference type="PANTHER" id="PTHR30050">
    <property type="entry name" value="CHROMOSOMAL REPLICATION INITIATOR PROTEIN DNAA"/>
    <property type="match status" value="1"/>
</dbReference>
<dbReference type="NCBIfam" id="NF038214">
    <property type="entry name" value="IS21_help_AAA"/>
    <property type="match status" value="1"/>
</dbReference>
<dbReference type="InterPro" id="IPR002611">
    <property type="entry name" value="IstB_ATP-bd"/>
</dbReference>
<dbReference type="OrthoDB" id="9776217at2"/>
<name>A0A1G9W3V5_9FIRM</name>
<protein>
    <submittedName>
        <fullName evidence="4">DNA replication protein DnaC</fullName>
    </submittedName>
</protein>
<dbReference type="InterPro" id="IPR047661">
    <property type="entry name" value="IstB"/>
</dbReference>
<organism evidence="4 5">
    <name type="scientific">Megasphaera paucivorans</name>
    <dbReference type="NCBI Taxonomy" id="349095"/>
    <lineage>
        <taxon>Bacteria</taxon>
        <taxon>Bacillati</taxon>
        <taxon>Bacillota</taxon>
        <taxon>Negativicutes</taxon>
        <taxon>Veillonellales</taxon>
        <taxon>Veillonellaceae</taxon>
        <taxon>Megasphaera</taxon>
    </lineage>
</organism>
<keyword evidence="1" id="KW-0547">Nucleotide-binding</keyword>
<dbReference type="Pfam" id="PF01695">
    <property type="entry name" value="IstB_IS21"/>
    <property type="match status" value="1"/>
</dbReference>
<dbReference type="GO" id="GO:0006260">
    <property type="term" value="P:DNA replication"/>
    <property type="evidence" value="ECO:0007669"/>
    <property type="project" value="TreeGrafter"/>
</dbReference>
<accession>A0A1G9W3V5</accession>
<gene>
    <name evidence="4" type="ORF">SAMN05660299_01541</name>
</gene>
<dbReference type="InterPro" id="IPR028350">
    <property type="entry name" value="DNAC/IstB-like"/>
</dbReference>
<dbReference type="RefSeq" id="WP_091650172.1">
    <property type="nucleotide sequence ID" value="NZ_FNHQ01000013.1"/>
</dbReference>
<dbReference type="EMBL" id="FNHQ01000013">
    <property type="protein sequence ID" value="SDM78745.1"/>
    <property type="molecule type" value="Genomic_DNA"/>
</dbReference>
<evidence type="ECO:0000259" key="3">
    <source>
        <dbReference type="Pfam" id="PF01695"/>
    </source>
</evidence>
<dbReference type="InterPro" id="IPR027417">
    <property type="entry name" value="P-loop_NTPase"/>
</dbReference>
<keyword evidence="5" id="KW-1185">Reference proteome</keyword>
<evidence type="ECO:0000313" key="4">
    <source>
        <dbReference type="EMBL" id="SDM78745.1"/>
    </source>
</evidence>
<dbReference type="PIRSF" id="PIRSF003073">
    <property type="entry name" value="DNAC_TnpB_IstB"/>
    <property type="match status" value="1"/>
</dbReference>